<dbReference type="PANTHER" id="PTHR45914:SF12">
    <property type="entry name" value="TRANSCRIPTION FACTOR BHLH87"/>
    <property type="match status" value="1"/>
</dbReference>
<evidence type="ECO:0000259" key="6">
    <source>
        <dbReference type="PROSITE" id="PS50888"/>
    </source>
</evidence>
<dbReference type="AlphaFoldDB" id="A0ABD1ZGS0"/>
<comment type="caution">
    <text evidence="7">The sequence shown here is derived from an EMBL/GenBank/DDBJ whole genome shotgun (WGS) entry which is preliminary data.</text>
</comment>
<keyword evidence="3" id="KW-0804">Transcription</keyword>
<comment type="subcellular location">
    <subcellularLocation>
        <location evidence="1">Nucleus</location>
    </subcellularLocation>
</comment>
<dbReference type="Proteomes" id="UP001605036">
    <property type="component" value="Unassembled WGS sequence"/>
</dbReference>
<evidence type="ECO:0000313" key="7">
    <source>
        <dbReference type="EMBL" id="KAL2650633.1"/>
    </source>
</evidence>
<accession>A0ABD1ZGS0</accession>
<gene>
    <name evidence="7" type="ORF">R1flu_018761</name>
</gene>
<feature type="region of interest" description="Disordered" evidence="5">
    <location>
        <begin position="59"/>
        <end position="83"/>
    </location>
</feature>
<organism evidence="7 8">
    <name type="scientific">Riccia fluitans</name>
    <dbReference type="NCBI Taxonomy" id="41844"/>
    <lineage>
        <taxon>Eukaryota</taxon>
        <taxon>Viridiplantae</taxon>
        <taxon>Streptophyta</taxon>
        <taxon>Embryophyta</taxon>
        <taxon>Marchantiophyta</taxon>
        <taxon>Marchantiopsida</taxon>
        <taxon>Marchantiidae</taxon>
        <taxon>Marchantiales</taxon>
        <taxon>Ricciaceae</taxon>
        <taxon>Riccia</taxon>
    </lineage>
</organism>
<evidence type="ECO:0000256" key="2">
    <source>
        <dbReference type="ARBA" id="ARBA00023015"/>
    </source>
</evidence>
<feature type="compositionally biased region" description="Basic and acidic residues" evidence="5">
    <location>
        <begin position="61"/>
        <end position="72"/>
    </location>
</feature>
<dbReference type="GO" id="GO:0005634">
    <property type="term" value="C:nucleus"/>
    <property type="evidence" value="ECO:0007669"/>
    <property type="project" value="UniProtKB-SubCell"/>
</dbReference>
<dbReference type="SUPFAM" id="SSF47459">
    <property type="entry name" value="HLH, helix-loop-helix DNA-binding domain"/>
    <property type="match status" value="1"/>
</dbReference>
<evidence type="ECO:0000256" key="1">
    <source>
        <dbReference type="ARBA" id="ARBA00004123"/>
    </source>
</evidence>
<dbReference type="CDD" id="cd11454">
    <property type="entry name" value="bHLH_AtIND_like"/>
    <property type="match status" value="1"/>
</dbReference>
<protein>
    <recommendedName>
        <fullName evidence="6">BHLH domain-containing protein</fullName>
    </recommendedName>
</protein>
<evidence type="ECO:0000256" key="5">
    <source>
        <dbReference type="SAM" id="MobiDB-lite"/>
    </source>
</evidence>
<keyword evidence="2" id="KW-0805">Transcription regulation</keyword>
<feature type="compositionally biased region" description="Low complexity" evidence="5">
    <location>
        <begin position="479"/>
        <end position="504"/>
    </location>
</feature>
<dbReference type="EMBL" id="JBHFFA010000001">
    <property type="protein sequence ID" value="KAL2650633.1"/>
    <property type="molecule type" value="Genomic_DNA"/>
</dbReference>
<dbReference type="PROSITE" id="PS50888">
    <property type="entry name" value="BHLH"/>
    <property type="match status" value="1"/>
</dbReference>
<dbReference type="Pfam" id="PF00010">
    <property type="entry name" value="HLH"/>
    <property type="match status" value="1"/>
</dbReference>
<dbReference type="Gene3D" id="4.10.280.10">
    <property type="entry name" value="Helix-loop-helix DNA-binding domain"/>
    <property type="match status" value="1"/>
</dbReference>
<keyword evidence="8" id="KW-1185">Reference proteome</keyword>
<dbReference type="SMART" id="SM00353">
    <property type="entry name" value="HLH"/>
    <property type="match status" value="1"/>
</dbReference>
<keyword evidence="4" id="KW-0539">Nucleus</keyword>
<reference evidence="7 8" key="1">
    <citation type="submission" date="2024-09" db="EMBL/GenBank/DDBJ databases">
        <title>Chromosome-scale assembly of Riccia fluitans.</title>
        <authorList>
            <person name="Paukszto L."/>
            <person name="Sawicki J."/>
            <person name="Karawczyk K."/>
            <person name="Piernik-Szablinska J."/>
            <person name="Szczecinska M."/>
            <person name="Mazdziarz M."/>
        </authorList>
    </citation>
    <scope>NUCLEOTIDE SEQUENCE [LARGE SCALE GENOMIC DNA]</scope>
    <source>
        <strain evidence="7">Rf_01</strain>
        <tissue evidence="7">Aerial parts of the thallus</tissue>
    </source>
</reference>
<sequence>MALVASSVPTSDPVDAKSLSFHKNDGEVWNSYKDSGSSPGGHNAEDGLQNLASMMTTALDHQQKQDGSEKQRYPSTMGHGLSRNASFDSVTSHDSCTASFSTGSPVTVLPPLPPYTSSCSASGIDIISASTAGWNVISNTKRSSVCSALENPEEIFNTFNFQEHMLMSEDCEQLLASPVGALSSVLEFPDPFSRFSVDQASNCDDSFSPVSELDCLLPPAAAGAVNIPRTGDSSSVQVKSPHKSVGNNSSPSLQQQQDLCQEFLVGSNYPEHNNSRRSESSLLSPPSARRRLSWSEYQVVEPMGGLSSSAALDPLRFSCLNSQLQGSYDQNSFQLPLPSVQPSMLGNSIGGVFRSSSSVQDSLLDTLVGDAVRGNNSSLKRPYSIMMMQPSSCSITSSPPPAPSFSTSASNKYLNFAAHLPVPPVPKSLSENCSIASPLNNLPPITNLSNLSCVDTQQQANLAAFNAMLYKTQGNSTSEMLQQLQQQTQGTTSSCDSGAARPAAADPPPKLRRRHGTATDPQSIAARTRRERFSDRIRILQSLVPNGERLDTVSMLGHTLEYVRFLQHQVWTLYNGNDDVAATADSESREKWKEFLEASQSSVVA</sequence>
<name>A0ABD1ZGS0_9MARC</name>
<evidence type="ECO:0000256" key="4">
    <source>
        <dbReference type="ARBA" id="ARBA00023242"/>
    </source>
</evidence>
<feature type="region of interest" description="Disordered" evidence="5">
    <location>
        <begin position="226"/>
        <end position="252"/>
    </location>
</feature>
<dbReference type="PANTHER" id="PTHR45914">
    <property type="entry name" value="TRANSCRIPTION FACTOR HEC3-RELATED"/>
    <property type="match status" value="1"/>
</dbReference>
<evidence type="ECO:0000313" key="8">
    <source>
        <dbReference type="Proteomes" id="UP001605036"/>
    </source>
</evidence>
<proteinExistence type="predicted"/>
<dbReference type="InterPro" id="IPR045843">
    <property type="entry name" value="IND-like"/>
</dbReference>
<evidence type="ECO:0000256" key="3">
    <source>
        <dbReference type="ARBA" id="ARBA00023163"/>
    </source>
</evidence>
<dbReference type="InterPro" id="IPR011598">
    <property type="entry name" value="bHLH_dom"/>
</dbReference>
<dbReference type="InterPro" id="IPR036638">
    <property type="entry name" value="HLH_DNA-bd_sf"/>
</dbReference>
<feature type="region of interest" description="Disordered" evidence="5">
    <location>
        <begin position="479"/>
        <end position="529"/>
    </location>
</feature>
<feature type="domain" description="BHLH" evidence="6">
    <location>
        <begin position="517"/>
        <end position="566"/>
    </location>
</feature>